<name>A0ABY7HJI3_9BACT</name>
<accession>A0ABY7HJI3</accession>
<feature type="region of interest" description="Disordered" evidence="1">
    <location>
        <begin position="63"/>
        <end position="92"/>
    </location>
</feature>
<keyword evidence="4" id="KW-1185">Reference proteome</keyword>
<evidence type="ECO:0000313" key="3">
    <source>
        <dbReference type="EMBL" id="WAS99215.1"/>
    </source>
</evidence>
<organism evidence="3 4">
    <name type="scientific">Nannocystis punicea</name>
    <dbReference type="NCBI Taxonomy" id="2995304"/>
    <lineage>
        <taxon>Bacteria</taxon>
        <taxon>Pseudomonadati</taxon>
        <taxon>Myxococcota</taxon>
        <taxon>Polyangia</taxon>
        <taxon>Nannocystales</taxon>
        <taxon>Nannocystaceae</taxon>
        <taxon>Nannocystis</taxon>
    </lineage>
</organism>
<keyword evidence="2" id="KW-0732">Signal</keyword>
<dbReference type="EMBL" id="CP114040">
    <property type="protein sequence ID" value="WAS99215.1"/>
    <property type="molecule type" value="Genomic_DNA"/>
</dbReference>
<evidence type="ECO:0000256" key="2">
    <source>
        <dbReference type="SAM" id="SignalP"/>
    </source>
</evidence>
<feature type="compositionally biased region" description="Basic and acidic residues" evidence="1">
    <location>
        <begin position="63"/>
        <end position="81"/>
    </location>
</feature>
<dbReference type="Proteomes" id="UP001164459">
    <property type="component" value="Chromosome"/>
</dbReference>
<evidence type="ECO:0000313" key="4">
    <source>
        <dbReference type="Proteomes" id="UP001164459"/>
    </source>
</evidence>
<feature type="chain" id="PRO_5046565772" evidence="2">
    <location>
        <begin position="22"/>
        <end position="187"/>
    </location>
</feature>
<gene>
    <name evidence="3" type="ORF">O0S08_24060</name>
</gene>
<protein>
    <submittedName>
        <fullName evidence="3">Uncharacterized protein</fullName>
    </submittedName>
</protein>
<feature type="signal peptide" evidence="2">
    <location>
        <begin position="1"/>
        <end position="21"/>
    </location>
</feature>
<dbReference type="RefSeq" id="WP_269041576.1">
    <property type="nucleotide sequence ID" value="NZ_CP114040.1"/>
</dbReference>
<evidence type="ECO:0000256" key="1">
    <source>
        <dbReference type="SAM" id="MobiDB-lite"/>
    </source>
</evidence>
<sequence>MLRAIVVTALCLSLAAASAVAARAASGELAEPHDLAQARPGALSVEDHEVERGRAALTAELRPRDPAGERVELGTDEDHQVQRSPVSEAAPARAVPEVMPAFAGADRRLHAQIVSGPRTPRPDLKRKNPLCGATRWGLKALAIAANVGCCAGGLVACVACSVGLDGVKGMINKIDCTKQCNPDCPLA</sequence>
<reference evidence="3" key="1">
    <citation type="submission" date="2022-11" db="EMBL/GenBank/DDBJ databases">
        <title>Minimal conservation of predation-associated metabolite biosynthetic gene clusters underscores biosynthetic potential of Myxococcota including descriptions for ten novel species: Archangium lansinium sp. nov., Myxococcus landrumus sp. nov., Nannocystis bai.</title>
        <authorList>
            <person name="Ahearne A."/>
            <person name="Stevens C."/>
            <person name="Dowd S."/>
        </authorList>
    </citation>
    <scope>NUCLEOTIDE SEQUENCE</scope>
    <source>
        <strain evidence="3">Fl3</strain>
    </source>
</reference>
<proteinExistence type="predicted"/>